<protein>
    <submittedName>
        <fullName evidence="1">RuvC-like Holliday junction resolvase</fullName>
    </submittedName>
</protein>
<accession>A0ABZ0Z675</accession>
<evidence type="ECO:0000313" key="1">
    <source>
        <dbReference type="EMBL" id="WQJ53727.1"/>
    </source>
</evidence>
<reference evidence="1 2" key="1">
    <citation type="submission" date="2023-11" db="EMBL/GenBank/DDBJ databases">
        <authorList>
            <person name="Cook R."/>
            <person name="Crisci M."/>
            <person name="Pye H."/>
            <person name="Adriaenssens E."/>
            <person name="Santini J."/>
        </authorList>
    </citation>
    <scope>NUCLEOTIDE SEQUENCE [LARGE SCALE GENOMIC DNA]</scope>
    <source>
        <strain evidence="1">Lak_Megaphage_Sonny</strain>
    </source>
</reference>
<keyword evidence="2" id="KW-1185">Reference proteome</keyword>
<name>A0ABZ0Z675_9CAUD</name>
<dbReference type="Proteomes" id="UP001358193">
    <property type="component" value="Segment"/>
</dbReference>
<sequence length="223" mass="25812">MKSIFIGFDFSINKPACTILYDKKFYHFIWPLQLDDKYVQRYIQHNVYVRNRNLQPMSTKDKNSQIVLEHTKRSVDLANMIIADLDDFIDNIICADKNTPIYVSSEGLSFGSKGNQTENLATYKGVLLGKLYEHYYGRLYGLYTYAPISIKSTAKCAGKDKIKSKTAMIESFMKETEVKNDFYAGLIKKEFKSRTAYIQCIDDIVDSYWALVTMLKKEGFIKK</sequence>
<proteinExistence type="predicted"/>
<evidence type="ECO:0000313" key="2">
    <source>
        <dbReference type="Proteomes" id="UP001358193"/>
    </source>
</evidence>
<dbReference type="EMBL" id="OR769223">
    <property type="protein sequence ID" value="WQJ53727.1"/>
    <property type="molecule type" value="Genomic_DNA"/>
</dbReference>
<organism evidence="1 2">
    <name type="scientific">phage Lak_Megaphage_Sonny</name>
    <dbReference type="NCBI Taxonomy" id="3109229"/>
    <lineage>
        <taxon>Viruses</taxon>
        <taxon>Duplodnaviria</taxon>
        <taxon>Heunggongvirae</taxon>
        <taxon>Uroviricota</taxon>
        <taxon>Caudoviricetes</taxon>
        <taxon>Caudoviricetes code 15 clade</taxon>
    </lineage>
</organism>